<dbReference type="GO" id="GO:0015031">
    <property type="term" value="P:protein transport"/>
    <property type="evidence" value="ECO:0007669"/>
    <property type="project" value="UniProtKB-KW"/>
</dbReference>
<keyword evidence="6" id="KW-0653">Protein transport</keyword>
<evidence type="ECO:0000256" key="8">
    <source>
        <dbReference type="ARBA" id="ARBA00023136"/>
    </source>
</evidence>
<evidence type="ECO:0000256" key="2">
    <source>
        <dbReference type="ARBA" id="ARBA00022448"/>
    </source>
</evidence>
<evidence type="ECO:0000256" key="3">
    <source>
        <dbReference type="ARBA" id="ARBA00022475"/>
    </source>
</evidence>
<reference evidence="11 12" key="1">
    <citation type="submission" date="2017-08" db="EMBL/GenBank/DDBJ databases">
        <title>Pusillimonas indicus sp. nov., a member of the family Alcaligenaceae isolated from surface seawater.</title>
        <authorList>
            <person name="Li J."/>
        </authorList>
    </citation>
    <scope>NUCLEOTIDE SEQUENCE [LARGE SCALE GENOMIC DNA]</scope>
    <source>
        <strain evidence="11 12">L52-1-41</strain>
    </source>
</reference>
<keyword evidence="3" id="KW-1003">Cell membrane</keyword>
<dbReference type="Proteomes" id="UP000266206">
    <property type="component" value="Unassembled WGS sequence"/>
</dbReference>
<sequence>MTIQTFSADPVAPRVVRAIAVITLAAGLGIWAALVLAPTPQKLAPALSTYSANPGIQPMAQWFGGRTLGIKIDLVGVIANTGGQGAALLSINNQPARTYRNGQSLAPGIFLETVSHNGITISQDGVAEDIPITRQQANYPNGFITQNAN</sequence>
<dbReference type="Pfam" id="PF11356">
    <property type="entry name" value="T2SSC"/>
    <property type="match status" value="1"/>
</dbReference>
<keyword evidence="5 9" id="KW-0812">Transmembrane</keyword>
<evidence type="ECO:0000313" key="12">
    <source>
        <dbReference type="Proteomes" id="UP000266206"/>
    </source>
</evidence>
<organism evidence="11 12">
    <name type="scientific">Neopusillimonas maritima</name>
    <dbReference type="NCBI Taxonomy" id="2026239"/>
    <lineage>
        <taxon>Bacteria</taxon>
        <taxon>Pseudomonadati</taxon>
        <taxon>Pseudomonadota</taxon>
        <taxon>Betaproteobacteria</taxon>
        <taxon>Burkholderiales</taxon>
        <taxon>Alcaligenaceae</taxon>
        <taxon>Neopusillimonas</taxon>
    </lineage>
</organism>
<evidence type="ECO:0000256" key="1">
    <source>
        <dbReference type="ARBA" id="ARBA00004533"/>
    </source>
</evidence>
<keyword evidence="7 9" id="KW-1133">Transmembrane helix</keyword>
<feature type="transmembrane region" description="Helical" evidence="9">
    <location>
        <begin position="15"/>
        <end position="37"/>
    </location>
</feature>
<keyword evidence="2" id="KW-0813">Transport</keyword>
<proteinExistence type="predicted"/>
<evidence type="ECO:0000256" key="4">
    <source>
        <dbReference type="ARBA" id="ARBA00022519"/>
    </source>
</evidence>
<evidence type="ECO:0000256" key="6">
    <source>
        <dbReference type="ARBA" id="ARBA00022927"/>
    </source>
</evidence>
<comment type="caution">
    <text evidence="11">The sequence shown here is derived from an EMBL/GenBank/DDBJ whole genome shotgun (WGS) entry which is preliminary data.</text>
</comment>
<protein>
    <recommendedName>
        <fullName evidence="10">Type II secretion system protein GspC N-terminal domain-containing protein</fullName>
    </recommendedName>
</protein>
<feature type="domain" description="Type II secretion system protein GspC N-terminal" evidence="10">
    <location>
        <begin position="71"/>
        <end position="130"/>
    </location>
</feature>
<accession>A0A3A1YWF0</accession>
<dbReference type="Gene3D" id="2.30.30.830">
    <property type="match status" value="1"/>
</dbReference>
<evidence type="ECO:0000313" key="11">
    <source>
        <dbReference type="EMBL" id="RIY42532.1"/>
    </source>
</evidence>
<evidence type="ECO:0000259" key="10">
    <source>
        <dbReference type="Pfam" id="PF11356"/>
    </source>
</evidence>
<gene>
    <name evidence="11" type="ORF">CJP73_03625</name>
</gene>
<dbReference type="GO" id="GO:0005886">
    <property type="term" value="C:plasma membrane"/>
    <property type="evidence" value="ECO:0007669"/>
    <property type="project" value="UniProtKB-SubCell"/>
</dbReference>
<name>A0A3A1YWF0_9BURK</name>
<keyword evidence="4" id="KW-0997">Cell inner membrane</keyword>
<comment type="subcellular location">
    <subcellularLocation>
        <location evidence="1">Cell inner membrane</location>
    </subcellularLocation>
</comment>
<evidence type="ECO:0000256" key="9">
    <source>
        <dbReference type="SAM" id="Phobius"/>
    </source>
</evidence>
<evidence type="ECO:0000256" key="7">
    <source>
        <dbReference type="ARBA" id="ARBA00022989"/>
    </source>
</evidence>
<evidence type="ECO:0000256" key="5">
    <source>
        <dbReference type="ARBA" id="ARBA00022692"/>
    </source>
</evidence>
<dbReference type="InterPro" id="IPR024961">
    <property type="entry name" value="T2SS_GspC_N"/>
</dbReference>
<keyword evidence="8 9" id="KW-0472">Membrane</keyword>
<dbReference type="AlphaFoldDB" id="A0A3A1YWF0"/>
<dbReference type="EMBL" id="NQYH01000001">
    <property type="protein sequence ID" value="RIY42532.1"/>
    <property type="molecule type" value="Genomic_DNA"/>
</dbReference>